<dbReference type="Pfam" id="PF17764">
    <property type="entry name" value="PriA_3primeBD"/>
    <property type="match status" value="1"/>
</dbReference>
<protein>
    <recommendedName>
        <fullName evidence="12">Replication restart protein PriA</fullName>
    </recommendedName>
    <alternativeName>
        <fullName evidence="12">ATP-dependent DNA helicase PriA</fullName>
        <ecNumber evidence="12">5.6.2.4</ecNumber>
    </alternativeName>
    <alternativeName>
        <fullName evidence="12">DNA 3'-5' helicase PriA</fullName>
    </alternativeName>
</protein>
<dbReference type="NCBIfam" id="NF004065">
    <property type="entry name" value="PRK05580.1-1"/>
    <property type="match status" value="1"/>
</dbReference>
<keyword evidence="4 12" id="KW-0547">Nucleotide-binding</keyword>
<dbReference type="FunFam" id="3.40.50.300:FF:000489">
    <property type="entry name" value="Primosome assembly protein PriA"/>
    <property type="match status" value="1"/>
</dbReference>
<dbReference type="Pfam" id="PF00271">
    <property type="entry name" value="Helicase_C"/>
    <property type="match status" value="1"/>
</dbReference>
<evidence type="ECO:0000256" key="3">
    <source>
        <dbReference type="ARBA" id="ARBA00022723"/>
    </source>
</evidence>
<keyword evidence="8 12" id="KW-0067">ATP-binding</keyword>
<dbReference type="SMART" id="SM00490">
    <property type="entry name" value="HELICc"/>
    <property type="match status" value="1"/>
</dbReference>
<sequence>MATPPTILRLAIPSPLRRYFDYLPPAGVPRQQLQPGIRLQVPFGRRTVVGILTSIGSQSPITADKLRRAQYCLDKTPIIPPSLLQLLTWATEYYHHPPGEVFFSALPQHLRQGKPAAPPVYRRWLLSPKGRAAELATLNRAPRQQQLVELLRPHPEGLTSSQIKEQLGACQSSLRSLIAKGWVHSQEEFIHRDKEPLKEQFQHQLNDDQKTAVTTILTAQQQFQPFLLEGVTGSGKTEVYLRVIEEIITHNRQALVLIPEIGLTPQIVERFRRQLQAPIAVLHSALTDRERLAAWLAAYEGRAAVVIGTRSAIWTPLQHLGIVIIDEEHDPSFKQQEGFRYHARDLAIMRAYQAKIPVVLGSATPSLESLDNVKRRRYSLLRLSQRAGPAQTPRIQLIDVRSRSLEAGISPAMLAAVKHHLGQGNQALLFLNRRGFAPTLICHECGFVVPCRRCDAYMTVHQRTDRLLCHHCGAEYPLPTGCPQCRNPLLRPRGLGTEQVEAGLKTFFPEVEIARIDRDTTRRVGTLNEMLEGVHSGKYRLLIGTQMLAKGHHYPNITLVGILDADQGLFGSDFRAGEHMAQLILQVMGRAGRGNKPGEVLIQTHHPGHPLLAALVDHGYRHVAEILLAERRQIGFPPQGYLALLRARAVSPAAPMIFLEMARDLAAESNFQGVTLLGPVPAPMERRAGRYRAQLLLQGSSRTHLQRSLAAWVPKLEHLKAARKVQWSLDVDPVDLM</sequence>
<feature type="binding site" evidence="12">
    <location>
        <position position="482"/>
    </location>
    <ligand>
        <name>Zn(2+)</name>
        <dbReference type="ChEBI" id="CHEBI:29105"/>
        <label>1</label>
    </ligand>
</feature>
<feature type="binding site" evidence="12">
    <location>
        <position position="445"/>
    </location>
    <ligand>
        <name>Zn(2+)</name>
        <dbReference type="ChEBI" id="CHEBI:29105"/>
        <label>1</label>
    </ligand>
</feature>
<dbReference type="NCBIfam" id="NF004067">
    <property type="entry name" value="PRK05580.1-4"/>
    <property type="match status" value="1"/>
</dbReference>
<evidence type="ECO:0000313" key="14">
    <source>
        <dbReference type="EMBL" id="QBQ53767.1"/>
    </source>
</evidence>
<keyword evidence="15" id="KW-1185">Reference proteome</keyword>
<dbReference type="GO" id="GO:0006310">
    <property type="term" value="P:DNA recombination"/>
    <property type="evidence" value="ECO:0007669"/>
    <property type="project" value="InterPro"/>
</dbReference>
<dbReference type="Gene3D" id="3.40.50.300">
    <property type="entry name" value="P-loop containing nucleotide triphosphate hydrolases"/>
    <property type="match status" value="2"/>
</dbReference>
<dbReference type="CDD" id="cd18804">
    <property type="entry name" value="SF2_C_priA"/>
    <property type="match status" value="1"/>
</dbReference>
<feature type="binding site" evidence="12">
    <location>
        <position position="442"/>
    </location>
    <ligand>
        <name>Zn(2+)</name>
        <dbReference type="ChEBI" id="CHEBI:29105"/>
        <label>1</label>
    </ligand>
</feature>
<organism evidence="14 15">
    <name type="scientific">Nitrosococcus wardiae</name>
    <dbReference type="NCBI Taxonomy" id="1814290"/>
    <lineage>
        <taxon>Bacteria</taxon>
        <taxon>Pseudomonadati</taxon>
        <taxon>Pseudomonadota</taxon>
        <taxon>Gammaproteobacteria</taxon>
        <taxon>Chromatiales</taxon>
        <taxon>Chromatiaceae</taxon>
        <taxon>Nitrosococcus</taxon>
    </lineage>
</organism>
<dbReference type="GO" id="GO:0043138">
    <property type="term" value="F:3'-5' DNA helicase activity"/>
    <property type="evidence" value="ECO:0007669"/>
    <property type="project" value="UniProtKB-EC"/>
</dbReference>
<dbReference type="OrthoDB" id="9759544at2"/>
<comment type="catalytic activity">
    <reaction evidence="12">
        <text>Couples ATP hydrolysis with the unwinding of duplex DNA by translocating in the 3'-5' direction.</text>
        <dbReference type="EC" id="5.6.2.4"/>
    </reaction>
</comment>
<evidence type="ECO:0000256" key="1">
    <source>
        <dbReference type="ARBA" id="ARBA00022515"/>
    </source>
</evidence>
<gene>
    <name evidence="12" type="primary">priA</name>
    <name evidence="14" type="ORF">E3U44_04015</name>
</gene>
<dbReference type="InterPro" id="IPR040498">
    <property type="entry name" value="PriA_CRR"/>
</dbReference>
<feature type="domain" description="Helicase ATP-binding" evidence="13">
    <location>
        <begin position="217"/>
        <end position="383"/>
    </location>
</feature>
<keyword evidence="6 12" id="KW-0347">Helicase</keyword>
<dbReference type="GO" id="GO:0006302">
    <property type="term" value="P:double-strand break repair"/>
    <property type="evidence" value="ECO:0007669"/>
    <property type="project" value="InterPro"/>
</dbReference>
<name>A0A4P7BWU5_9GAMM</name>
<dbReference type="EC" id="5.6.2.4" evidence="12"/>
<dbReference type="Pfam" id="PF00270">
    <property type="entry name" value="DEAD"/>
    <property type="match status" value="1"/>
</dbReference>
<dbReference type="InterPro" id="IPR005259">
    <property type="entry name" value="PriA"/>
</dbReference>
<evidence type="ECO:0000256" key="8">
    <source>
        <dbReference type="ARBA" id="ARBA00022840"/>
    </source>
</evidence>
<dbReference type="Pfam" id="PF18074">
    <property type="entry name" value="PriA_C"/>
    <property type="match status" value="1"/>
</dbReference>
<dbReference type="EMBL" id="CP038033">
    <property type="protein sequence ID" value="QBQ53767.1"/>
    <property type="molecule type" value="Genomic_DNA"/>
</dbReference>
<dbReference type="GO" id="GO:0008270">
    <property type="term" value="F:zinc ion binding"/>
    <property type="evidence" value="ECO:0007669"/>
    <property type="project" value="UniProtKB-UniRule"/>
</dbReference>
<feature type="binding site" evidence="12">
    <location>
        <position position="451"/>
    </location>
    <ligand>
        <name>Zn(2+)</name>
        <dbReference type="ChEBI" id="CHEBI:29105"/>
        <label>2</label>
    </ligand>
</feature>
<dbReference type="HAMAP" id="MF_00983">
    <property type="entry name" value="PriA"/>
    <property type="match status" value="1"/>
</dbReference>
<dbReference type="NCBIfam" id="TIGR00595">
    <property type="entry name" value="priA"/>
    <property type="match status" value="1"/>
</dbReference>
<keyword evidence="1 12" id="KW-0639">Primosome</keyword>
<dbReference type="GO" id="GO:0003677">
    <property type="term" value="F:DNA binding"/>
    <property type="evidence" value="ECO:0007669"/>
    <property type="project" value="UniProtKB-UniRule"/>
</dbReference>
<dbReference type="InterPro" id="IPR041236">
    <property type="entry name" value="PriA_C"/>
</dbReference>
<evidence type="ECO:0000256" key="10">
    <source>
        <dbReference type="ARBA" id="ARBA00023235"/>
    </source>
</evidence>
<dbReference type="GO" id="GO:0006269">
    <property type="term" value="P:DNA replication, synthesis of primer"/>
    <property type="evidence" value="ECO:0007669"/>
    <property type="project" value="UniProtKB-KW"/>
</dbReference>
<evidence type="ECO:0000256" key="2">
    <source>
        <dbReference type="ARBA" id="ARBA00022705"/>
    </source>
</evidence>
<feature type="binding site" evidence="12">
    <location>
        <position position="485"/>
    </location>
    <ligand>
        <name>Zn(2+)</name>
        <dbReference type="ChEBI" id="CHEBI:29105"/>
        <label>1</label>
    </ligand>
</feature>
<accession>A0A4P7BWU5</accession>
<dbReference type="Gene3D" id="3.40.1440.60">
    <property type="entry name" value="PriA, 3(prime) DNA-binding domain"/>
    <property type="match status" value="1"/>
</dbReference>
<evidence type="ECO:0000256" key="11">
    <source>
        <dbReference type="ARBA" id="ARBA00048988"/>
    </source>
</evidence>
<comment type="catalytic activity">
    <reaction evidence="11 12">
        <text>ATP + H2O = ADP + phosphate + H(+)</text>
        <dbReference type="Rhea" id="RHEA:13065"/>
        <dbReference type="ChEBI" id="CHEBI:15377"/>
        <dbReference type="ChEBI" id="CHEBI:15378"/>
        <dbReference type="ChEBI" id="CHEBI:30616"/>
        <dbReference type="ChEBI" id="CHEBI:43474"/>
        <dbReference type="ChEBI" id="CHEBI:456216"/>
        <dbReference type="EC" id="5.6.2.4"/>
    </reaction>
</comment>
<dbReference type="FunFam" id="3.40.1440.60:FF:000001">
    <property type="entry name" value="Primosomal protein N"/>
    <property type="match status" value="1"/>
</dbReference>
<keyword evidence="7 12" id="KW-0862">Zinc</keyword>
<keyword evidence="3 12" id="KW-0479">Metal-binding</keyword>
<comment type="cofactor">
    <cofactor evidence="12">
        <name>Zn(2+)</name>
        <dbReference type="ChEBI" id="CHEBI:29105"/>
    </cofactor>
    <text evidence="12">Binds 2 zinc ions per subunit.</text>
</comment>
<dbReference type="CDD" id="cd17929">
    <property type="entry name" value="DEXHc_priA"/>
    <property type="match status" value="1"/>
</dbReference>
<dbReference type="GO" id="GO:0016887">
    <property type="term" value="F:ATP hydrolysis activity"/>
    <property type="evidence" value="ECO:0007669"/>
    <property type="project" value="RHEA"/>
</dbReference>
<evidence type="ECO:0000313" key="15">
    <source>
        <dbReference type="Proteomes" id="UP000294325"/>
    </source>
</evidence>
<feature type="binding site" evidence="12">
    <location>
        <position position="469"/>
    </location>
    <ligand>
        <name>Zn(2+)</name>
        <dbReference type="ChEBI" id="CHEBI:29105"/>
        <label>2</label>
    </ligand>
</feature>
<feature type="binding site" evidence="12">
    <location>
        <position position="454"/>
    </location>
    <ligand>
        <name>Zn(2+)</name>
        <dbReference type="ChEBI" id="CHEBI:29105"/>
        <label>2</label>
    </ligand>
</feature>
<evidence type="ECO:0000256" key="12">
    <source>
        <dbReference type="HAMAP-Rule" id="MF_00983"/>
    </source>
</evidence>
<comment type="function">
    <text evidence="12">Initiates the restart of stalled replication forks, which reloads the replicative helicase on sites other than the origin of replication. Recognizes and binds to abandoned replication forks and remodels them to uncover a helicase loading site. Promotes assembly of the primosome at these replication forks.</text>
</comment>
<evidence type="ECO:0000256" key="7">
    <source>
        <dbReference type="ARBA" id="ARBA00022833"/>
    </source>
</evidence>
<evidence type="ECO:0000259" key="13">
    <source>
        <dbReference type="PROSITE" id="PS51192"/>
    </source>
</evidence>
<dbReference type="GO" id="GO:0006270">
    <property type="term" value="P:DNA replication initiation"/>
    <property type="evidence" value="ECO:0007669"/>
    <property type="project" value="TreeGrafter"/>
</dbReference>
<dbReference type="GO" id="GO:1990077">
    <property type="term" value="C:primosome complex"/>
    <property type="evidence" value="ECO:0007669"/>
    <property type="project" value="UniProtKB-UniRule"/>
</dbReference>
<keyword evidence="2 12" id="KW-0235">DNA replication</keyword>
<dbReference type="RefSeq" id="WP_134356778.1">
    <property type="nucleotide sequence ID" value="NZ_CP038033.1"/>
</dbReference>
<dbReference type="InterPro" id="IPR001650">
    <property type="entry name" value="Helicase_C-like"/>
</dbReference>
<keyword evidence="5 12" id="KW-0378">Hydrolase</keyword>
<evidence type="ECO:0000256" key="4">
    <source>
        <dbReference type="ARBA" id="ARBA00022741"/>
    </source>
</evidence>
<dbReference type="SMART" id="SM00487">
    <property type="entry name" value="DEXDc"/>
    <property type="match status" value="1"/>
</dbReference>
<dbReference type="KEGG" id="nwr:E3U44_04015"/>
<dbReference type="Proteomes" id="UP000294325">
    <property type="component" value="Chromosome"/>
</dbReference>
<dbReference type="PROSITE" id="PS51192">
    <property type="entry name" value="HELICASE_ATP_BIND_1"/>
    <property type="match status" value="1"/>
</dbReference>
<dbReference type="Pfam" id="PF18319">
    <property type="entry name" value="Zn_ribbon_PriA"/>
    <property type="match status" value="1"/>
</dbReference>
<dbReference type="PANTHER" id="PTHR30580">
    <property type="entry name" value="PRIMOSOMAL PROTEIN N"/>
    <property type="match status" value="1"/>
</dbReference>
<dbReference type="InterPro" id="IPR041222">
    <property type="entry name" value="PriA_3primeBD"/>
</dbReference>
<dbReference type="InterPro" id="IPR042115">
    <property type="entry name" value="PriA_3primeBD_sf"/>
</dbReference>
<feature type="binding site" evidence="12">
    <location>
        <position position="472"/>
    </location>
    <ligand>
        <name>Zn(2+)</name>
        <dbReference type="ChEBI" id="CHEBI:29105"/>
        <label>2</label>
    </ligand>
</feature>
<comment type="subunit">
    <text evidence="12">Component of the replication restart primosome.</text>
</comment>
<evidence type="ECO:0000256" key="6">
    <source>
        <dbReference type="ARBA" id="ARBA00022806"/>
    </source>
</evidence>
<keyword evidence="10 12" id="KW-0413">Isomerase</keyword>
<reference evidence="14 15" key="1">
    <citation type="submission" date="2019-03" db="EMBL/GenBank/DDBJ databases">
        <title>The genome sequence of Nitrosococcus wardiae strain D1FHST reveals the archetypal metabolic capacity of ammonia-oxidizing Gammaproteobacteria.</title>
        <authorList>
            <person name="Wang L."/>
            <person name="Lim C.K."/>
            <person name="Hanson T.E."/>
            <person name="Dang H."/>
            <person name="Klotz M.G."/>
        </authorList>
    </citation>
    <scope>NUCLEOTIDE SEQUENCE [LARGE SCALE GENOMIC DNA]</scope>
    <source>
        <strain evidence="14 15">D1FHS</strain>
    </source>
</reference>
<dbReference type="InterPro" id="IPR014001">
    <property type="entry name" value="Helicase_ATP-bd"/>
</dbReference>
<dbReference type="InterPro" id="IPR011545">
    <property type="entry name" value="DEAD/DEAH_box_helicase_dom"/>
</dbReference>
<comment type="similarity">
    <text evidence="12">Belongs to the helicase family. PriA subfamily.</text>
</comment>
<keyword evidence="9 12" id="KW-0238">DNA-binding</keyword>
<dbReference type="InterPro" id="IPR027417">
    <property type="entry name" value="P-loop_NTPase"/>
</dbReference>
<dbReference type="AlphaFoldDB" id="A0A4P7BWU5"/>
<dbReference type="GO" id="GO:0005524">
    <property type="term" value="F:ATP binding"/>
    <property type="evidence" value="ECO:0007669"/>
    <property type="project" value="UniProtKB-UniRule"/>
</dbReference>
<dbReference type="PANTHER" id="PTHR30580:SF0">
    <property type="entry name" value="PRIMOSOMAL PROTEIN N"/>
    <property type="match status" value="1"/>
</dbReference>
<evidence type="ECO:0000256" key="9">
    <source>
        <dbReference type="ARBA" id="ARBA00023125"/>
    </source>
</evidence>
<evidence type="ECO:0000256" key="5">
    <source>
        <dbReference type="ARBA" id="ARBA00022801"/>
    </source>
</evidence>
<dbReference type="SUPFAM" id="SSF52540">
    <property type="entry name" value="P-loop containing nucleoside triphosphate hydrolases"/>
    <property type="match status" value="2"/>
</dbReference>
<proteinExistence type="inferred from homology"/>